<accession>A0ABX1CPU5</accession>
<dbReference type="EMBL" id="JAAVJH010000011">
    <property type="protein sequence ID" value="NJR79978.1"/>
    <property type="molecule type" value="Genomic_DNA"/>
</dbReference>
<protein>
    <submittedName>
        <fullName evidence="2">Uncharacterized protein</fullName>
    </submittedName>
</protein>
<sequence>MNMEDRAAPVAWPLALAGAAVLGTLATACMMPFVAIATIAAATMPRGQAVAAVLGVWSANQLLGFGWLGYPVDAHAIGWGAALGGAAIAAQVVARRVACGGRRALPRLALAFAAAFVAYEGLLFALAIVAGGTGTFTPAIVGQILANDAGWLVGLAALHAILASAAPRVFGRATALRLA</sequence>
<keyword evidence="1" id="KW-0472">Membrane</keyword>
<dbReference type="Proteomes" id="UP000732399">
    <property type="component" value="Unassembled WGS sequence"/>
</dbReference>
<evidence type="ECO:0000313" key="3">
    <source>
        <dbReference type="Proteomes" id="UP000732399"/>
    </source>
</evidence>
<feature type="transmembrane region" description="Helical" evidence="1">
    <location>
        <begin position="12"/>
        <end position="37"/>
    </location>
</feature>
<feature type="transmembrane region" description="Helical" evidence="1">
    <location>
        <begin position="149"/>
        <end position="170"/>
    </location>
</feature>
<feature type="transmembrane region" description="Helical" evidence="1">
    <location>
        <begin position="49"/>
        <end position="70"/>
    </location>
</feature>
<evidence type="ECO:0000313" key="2">
    <source>
        <dbReference type="EMBL" id="NJR79978.1"/>
    </source>
</evidence>
<gene>
    <name evidence="2" type="ORF">HBH26_15435</name>
</gene>
<dbReference type="PROSITE" id="PS51257">
    <property type="entry name" value="PROKAR_LIPOPROTEIN"/>
    <property type="match status" value="1"/>
</dbReference>
<keyword evidence="1" id="KW-0812">Transmembrane</keyword>
<dbReference type="RefSeq" id="WP_168135527.1">
    <property type="nucleotide sequence ID" value="NZ_JAAVJH010000011.1"/>
</dbReference>
<feature type="transmembrane region" description="Helical" evidence="1">
    <location>
        <begin position="109"/>
        <end position="129"/>
    </location>
</feature>
<organism evidence="2 3">
    <name type="scientific">Sphingomonas corticis</name>
    <dbReference type="NCBI Taxonomy" id="2722791"/>
    <lineage>
        <taxon>Bacteria</taxon>
        <taxon>Pseudomonadati</taxon>
        <taxon>Pseudomonadota</taxon>
        <taxon>Alphaproteobacteria</taxon>
        <taxon>Sphingomonadales</taxon>
        <taxon>Sphingomonadaceae</taxon>
        <taxon>Sphingomonas</taxon>
    </lineage>
</organism>
<keyword evidence="1" id="KW-1133">Transmembrane helix</keyword>
<keyword evidence="3" id="KW-1185">Reference proteome</keyword>
<feature type="transmembrane region" description="Helical" evidence="1">
    <location>
        <begin position="76"/>
        <end position="97"/>
    </location>
</feature>
<evidence type="ECO:0000256" key="1">
    <source>
        <dbReference type="SAM" id="Phobius"/>
    </source>
</evidence>
<name>A0ABX1CPU5_9SPHN</name>
<proteinExistence type="predicted"/>
<reference evidence="2 3" key="1">
    <citation type="submission" date="2020-03" db="EMBL/GenBank/DDBJ databases">
        <authorList>
            <person name="Wang L."/>
            <person name="He N."/>
            <person name="Li Y."/>
            <person name="Fang Y."/>
            <person name="Zhang F."/>
        </authorList>
    </citation>
    <scope>NUCLEOTIDE SEQUENCE [LARGE SCALE GENOMIC DNA]</scope>
    <source>
        <strain evidence="2 3">36D10-4-7</strain>
    </source>
</reference>
<comment type="caution">
    <text evidence="2">The sequence shown here is derived from an EMBL/GenBank/DDBJ whole genome shotgun (WGS) entry which is preliminary data.</text>
</comment>